<keyword evidence="4" id="KW-1185">Reference proteome</keyword>
<dbReference type="EMBL" id="NRSG01000136">
    <property type="protein sequence ID" value="MBK1659958.1"/>
    <property type="molecule type" value="Genomic_DNA"/>
</dbReference>
<feature type="domain" description="AB hydrolase-1" evidence="2">
    <location>
        <begin position="70"/>
        <end position="284"/>
    </location>
</feature>
<dbReference type="PANTHER" id="PTHR46438:SF11">
    <property type="entry name" value="LIPASE-RELATED"/>
    <property type="match status" value="1"/>
</dbReference>
<evidence type="ECO:0000313" key="3">
    <source>
        <dbReference type="EMBL" id="MBK1659958.1"/>
    </source>
</evidence>
<comment type="caution">
    <text evidence="3">The sequence shown here is derived from an EMBL/GenBank/DDBJ whole genome shotgun (WGS) entry which is preliminary data.</text>
</comment>
<name>A0ABS1D0A9_9PROT</name>
<proteinExistence type="predicted"/>
<dbReference type="Pfam" id="PF12697">
    <property type="entry name" value="Abhydrolase_6"/>
    <property type="match status" value="1"/>
</dbReference>
<accession>A0ABS1D0A9</accession>
<evidence type="ECO:0000313" key="4">
    <source>
        <dbReference type="Proteomes" id="UP000697995"/>
    </source>
</evidence>
<dbReference type="PANTHER" id="PTHR46438">
    <property type="entry name" value="ALPHA/BETA-HYDROLASES SUPERFAMILY PROTEIN"/>
    <property type="match status" value="1"/>
</dbReference>
<sequence>MTRIAGGRSRCSRRKARRPPPSRRSWRRNSPVQGPEVTTLDFEGFPIRVWSKGSGPPLGFLAGFGGLPRWVPFLDRLAERRHVVVPSLPGFPGGDRAHTVLDTHLDWVLAVRRILQAAGLQGADLAGSSVGGSLAAEVAAIWPDSLRRLALIAPFGLYDEADPPADPWAQRPDSLAALMCADPETWKALRAPPEGANGVEWPIEQTRAIEASARIFFPLGNTRLEKRLPLIKAPTLLLWGEADRAIPPAYAARMAAKLGGPHEMVTIPGAGHLAEFDQPDMVARHVLDWMG</sequence>
<dbReference type="PRINTS" id="PR00111">
    <property type="entry name" value="ABHYDROLASE"/>
</dbReference>
<evidence type="ECO:0000259" key="2">
    <source>
        <dbReference type="Pfam" id="PF12697"/>
    </source>
</evidence>
<gene>
    <name evidence="3" type="ORF">CKO45_17140</name>
</gene>
<evidence type="ECO:0000256" key="1">
    <source>
        <dbReference type="SAM" id="MobiDB-lite"/>
    </source>
</evidence>
<organism evidence="3 4">
    <name type="scientific">Paracraurococcus ruber</name>
    <dbReference type="NCBI Taxonomy" id="77675"/>
    <lineage>
        <taxon>Bacteria</taxon>
        <taxon>Pseudomonadati</taxon>
        <taxon>Pseudomonadota</taxon>
        <taxon>Alphaproteobacteria</taxon>
        <taxon>Acetobacterales</taxon>
        <taxon>Roseomonadaceae</taxon>
        <taxon>Paracraurococcus</taxon>
    </lineage>
</organism>
<protein>
    <recommendedName>
        <fullName evidence="2">AB hydrolase-1 domain-containing protein</fullName>
    </recommendedName>
</protein>
<dbReference type="InterPro" id="IPR029058">
    <property type="entry name" value="AB_hydrolase_fold"/>
</dbReference>
<dbReference type="InterPro" id="IPR000073">
    <property type="entry name" value="AB_hydrolase_1"/>
</dbReference>
<reference evidence="3 4" key="1">
    <citation type="journal article" date="2020" name="Microorganisms">
        <title>Osmotic Adaptation and Compatible Solute Biosynthesis of Phototrophic Bacteria as Revealed from Genome Analyses.</title>
        <authorList>
            <person name="Imhoff J.F."/>
            <person name="Rahn T."/>
            <person name="Kunzel S."/>
            <person name="Keller A."/>
            <person name="Neulinger S.C."/>
        </authorList>
    </citation>
    <scope>NUCLEOTIDE SEQUENCE [LARGE SCALE GENOMIC DNA]</scope>
    <source>
        <strain evidence="3 4">DSM 15382</strain>
    </source>
</reference>
<feature type="compositionally biased region" description="Basic residues" evidence="1">
    <location>
        <begin position="10"/>
        <end position="27"/>
    </location>
</feature>
<dbReference type="Proteomes" id="UP000697995">
    <property type="component" value="Unassembled WGS sequence"/>
</dbReference>
<dbReference type="Gene3D" id="3.40.50.1820">
    <property type="entry name" value="alpha/beta hydrolase"/>
    <property type="match status" value="1"/>
</dbReference>
<dbReference type="SUPFAM" id="SSF53474">
    <property type="entry name" value="alpha/beta-Hydrolases"/>
    <property type="match status" value="1"/>
</dbReference>
<feature type="region of interest" description="Disordered" evidence="1">
    <location>
        <begin position="1"/>
        <end position="37"/>
    </location>
</feature>